<dbReference type="Proteomes" id="UP000315343">
    <property type="component" value="Unassembled WGS sequence"/>
</dbReference>
<name>A0A562J9B2_9FIRM</name>
<dbReference type="NCBIfam" id="TIGR04086">
    <property type="entry name" value="TIGR04086_membr"/>
    <property type="match status" value="1"/>
</dbReference>
<dbReference type="AlphaFoldDB" id="A0A562J9B2"/>
<feature type="transmembrane region" description="Helical" evidence="1">
    <location>
        <begin position="64"/>
        <end position="86"/>
    </location>
</feature>
<evidence type="ECO:0000313" key="2">
    <source>
        <dbReference type="EMBL" id="TWH79788.1"/>
    </source>
</evidence>
<protein>
    <submittedName>
        <fullName evidence="2">Putative membrane protein (TIGR04086 family)</fullName>
    </submittedName>
</protein>
<dbReference type="RefSeq" id="WP_170226173.1">
    <property type="nucleotide sequence ID" value="NZ_JAYFNS010000022.1"/>
</dbReference>
<feature type="transmembrane region" description="Helical" evidence="1">
    <location>
        <begin position="38"/>
        <end position="57"/>
    </location>
</feature>
<keyword evidence="1" id="KW-1133">Transmembrane helix</keyword>
<comment type="caution">
    <text evidence="2">The sequence shown here is derived from an EMBL/GenBank/DDBJ whole genome shotgun (WGS) entry which is preliminary data.</text>
</comment>
<keyword evidence="1" id="KW-0472">Membrane</keyword>
<feature type="transmembrane region" description="Helical" evidence="1">
    <location>
        <begin position="12"/>
        <end position="32"/>
    </location>
</feature>
<gene>
    <name evidence="2" type="ORF">LY60_02107</name>
</gene>
<organism evidence="2 3">
    <name type="scientific">Sedimentibacter saalensis</name>
    <dbReference type="NCBI Taxonomy" id="130788"/>
    <lineage>
        <taxon>Bacteria</taxon>
        <taxon>Bacillati</taxon>
        <taxon>Bacillota</taxon>
        <taxon>Tissierellia</taxon>
        <taxon>Sedimentibacter</taxon>
    </lineage>
</organism>
<feature type="transmembrane region" description="Helical" evidence="1">
    <location>
        <begin position="92"/>
        <end position="112"/>
    </location>
</feature>
<dbReference type="InterPro" id="IPR023804">
    <property type="entry name" value="DUF3792_TM"/>
</dbReference>
<accession>A0A562J9B2</accession>
<dbReference type="EMBL" id="VLKH01000005">
    <property type="protein sequence ID" value="TWH79788.1"/>
    <property type="molecule type" value="Genomic_DNA"/>
</dbReference>
<reference evidence="2 3" key="1">
    <citation type="submission" date="2019-07" db="EMBL/GenBank/DDBJ databases">
        <title>Genomic Encyclopedia of Type Strains, Phase I: the one thousand microbial genomes (KMG-I) project.</title>
        <authorList>
            <person name="Kyrpides N."/>
        </authorList>
    </citation>
    <scope>NUCLEOTIDE SEQUENCE [LARGE SCALE GENOMIC DNA]</scope>
    <source>
        <strain evidence="2 3">DSM 13558</strain>
    </source>
</reference>
<sequence>MNIGKLIKYSLYLLIMLLAVFLVLTLYMYFFSSSPSAEFAYIVAIPVCIFIVSLLFSRSTREKGLFCGIEIWIVYFAFVLLLKVMFKMTQEISIVQNLIYLPVAILGGVLGVNMKHRAVQK</sequence>
<evidence type="ECO:0000256" key="1">
    <source>
        <dbReference type="SAM" id="Phobius"/>
    </source>
</evidence>
<keyword evidence="1" id="KW-0812">Transmembrane</keyword>
<dbReference type="Pfam" id="PF12670">
    <property type="entry name" value="DUF3792"/>
    <property type="match status" value="1"/>
</dbReference>
<proteinExistence type="predicted"/>
<evidence type="ECO:0000313" key="3">
    <source>
        <dbReference type="Proteomes" id="UP000315343"/>
    </source>
</evidence>
<keyword evidence="3" id="KW-1185">Reference proteome</keyword>